<sequence length="99" mass="10955">MPPIRGLSFHGSDHILPSSFLGRSLLGLTSWNPSELISSSEQLNNPNRQTKRNTSPSDRSRADNYSIITTQPQASTRATNKAKQTSQSNYKTNNTCIHP</sequence>
<feature type="compositionally biased region" description="Polar residues" evidence="1">
    <location>
        <begin position="66"/>
        <end position="99"/>
    </location>
</feature>
<evidence type="ECO:0000256" key="1">
    <source>
        <dbReference type="SAM" id="MobiDB-lite"/>
    </source>
</evidence>
<dbReference type="Proteomes" id="UP000325313">
    <property type="component" value="Unassembled WGS sequence"/>
</dbReference>
<feature type="compositionally biased region" description="Polar residues" evidence="1">
    <location>
        <begin position="37"/>
        <end position="57"/>
    </location>
</feature>
<gene>
    <name evidence="2" type="ORF">PGTUg99_017721</name>
</gene>
<evidence type="ECO:0000313" key="2">
    <source>
        <dbReference type="EMBL" id="KAA1120353.1"/>
    </source>
</evidence>
<protein>
    <submittedName>
        <fullName evidence="2">Uncharacterized protein</fullName>
    </submittedName>
</protein>
<organism evidence="2 3">
    <name type="scientific">Puccinia graminis f. sp. tritici</name>
    <dbReference type="NCBI Taxonomy" id="56615"/>
    <lineage>
        <taxon>Eukaryota</taxon>
        <taxon>Fungi</taxon>
        <taxon>Dikarya</taxon>
        <taxon>Basidiomycota</taxon>
        <taxon>Pucciniomycotina</taxon>
        <taxon>Pucciniomycetes</taxon>
        <taxon>Pucciniales</taxon>
        <taxon>Pucciniaceae</taxon>
        <taxon>Puccinia</taxon>
    </lineage>
</organism>
<accession>A0A5B0R501</accession>
<evidence type="ECO:0000313" key="3">
    <source>
        <dbReference type="Proteomes" id="UP000325313"/>
    </source>
</evidence>
<reference evidence="2 3" key="1">
    <citation type="submission" date="2019-05" db="EMBL/GenBank/DDBJ databases">
        <title>Emergence of the Ug99 lineage of the wheat stem rust pathogen through somatic hybridization.</title>
        <authorList>
            <person name="Li F."/>
            <person name="Upadhyaya N.M."/>
            <person name="Sperschneider J."/>
            <person name="Matny O."/>
            <person name="Nguyen-Phuc H."/>
            <person name="Mago R."/>
            <person name="Raley C."/>
            <person name="Miller M.E."/>
            <person name="Silverstein K.A.T."/>
            <person name="Henningsen E."/>
            <person name="Hirsch C.D."/>
            <person name="Visser B."/>
            <person name="Pretorius Z.A."/>
            <person name="Steffenson B.J."/>
            <person name="Schwessinger B."/>
            <person name="Dodds P.N."/>
            <person name="Figueroa M."/>
        </authorList>
    </citation>
    <scope>NUCLEOTIDE SEQUENCE [LARGE SCALE GENOMIC DNA]</scope>
    <source>
        <strain evidence="2 3">Ug99</strain>
    </source>
</reference>
<name>A0A5B0R501_PUCGR</name>
<proteinExistence type="predicted"/>
<comment type="caution">
    <text evidence="2">The sequence shown here is derived from an EMBL/GenBank/DDBJ whole genome shotgun (WGS) entry which is preliminary data.</text>
</comment>
<feature type="region of interest" description="Disordered" evidence="1">
    <location>
        <begin position="37"/>
        <end position="99"/>
    </location>
</feature>
<dbReference type="AlphaFoldDB" id="A0A5B0R501"/>
<dbReference type="EMBL" id="VDEP01000245">
    <property type="protein sequence ID" value="KAA1120353.1"/>
    <property type="molecule type" value="Genomic_DNA"/>
</dbReference>